<feature type="transmembrane region" description="Helical" evidence="1">
    <location>
        <begin position="33"/>
        <end position="51"/>
    </location>
</feature>
<keyword evidence="1" id="KW-0812">Transmembrane</keyword>
<dbReference type="AlphaFoldDB" id="A0A4R7KW50"/>
<name>A0A4R7KW50_9CLOT</name>
<protein>
    <recommendedName>
        <fullName evidence="4">Heme ABC transporter</fullName>
    </recommendedName>
</protein>
<dbReference type="EMBL" id="SOAZ01000003">
    <property type="protein sequence ID" value="TDT62845.1"/>
    <property type="molecule type" value="Genomic_DNA"/>
</dbReference>
<dbReference type="Proteomes" id="UP000295325">
    <property type="component" value="Unassembled WGS sequence"/>
</dbReference>
<evidence type="ECO:0000313" key="2">
    <source>
        <dbReference type="EMBL" id="TDT62845.1"/>
    </source>
</evidence>
<gene>
    <name evidence="2" type="ORF">EDD71_103122</name>
</gene>
<evidence type="ECO:0000256" key="1">
    <source>
        <dbReference type="SAM" id="Phobius"/>
    </source>
</evidence>
<proteinExistence type="predicted"/>
<keyword evidence="1" id="KW-1133">Transmembrane helix</keyword>
<dbReference type="RefSeq" id="WP_207669263.1">
    <property type="nucleotide sequence ID" value="NZ_SOAZ01000003.1"/>
</dbReference>
<keyword evidence="1" id="KW-0472">Membrane</keyword>
<evidence type="ECO:0000313" key="3">
    <source>
        <dbReference type="Proteomes" id="UP000295325"/>
    </source>
</evidence>
<accession>A0A4R7KW50</accession>
<comment type="caution">
    <text evidence="2">The sequence shown here is derived from an EMBL/GenBank/DDBJ whole genome shotgun (WGS) entry which is preliminary data.</text>
</comment>
<keyword evidence="3" id="KW-1185">Reference proteome</keyword>
<evidence type="ECO:0008006" key="4">
    <source>
        <dbReference type="Google" id="ProtNLM"/>
    </source>
</evidence>
<sequence length="90" mass="10068">MKSTYTEIKESPKGKDSKMNIEVWEDLVNIKDLVISLIVCSVMALGGYFLAPNKPPKPLFFGLSGAILGFVICSIFIKPNRIFIETEQED</sequence>
<feature type="transmembrane region" description="Helical" evidence="1">
    <location>
        <begin position="58"/>
        <end position="77"/>
    </location>
</feature>
<organism evidence="2 3">
    <name type="scientific">Fonticella tunisiensis</name>
    <dbReference type="NCBI Taxonomy" id="1096341"/>
    <lineage>
        <taxon>Bacteria</taxon>
        <taxon>Bacillati</taxon>
        <taxon>Bacillota</taxon>
        <taxon>Clostridia</taxon>
        <taxon>Eubacteriales</taxon>
        <taxon>Clostridiaceae</taxon>
        <taxon>Fonticella</taxon>
    </lineage>
</organism>
<reference evidence="2 3" key="1">
    <citation type="submission" date="2019-03" db="EMBL/GenBank/DDBJ databases">
        <title>Genomic Encyclopedia of Type Strains, Phase IV (KMG-IV): sequencing the most valuable type-strain genomes for metagenomic binning, comparative biology and taxonomic classification.</title>
        <authorList>
            <person name="Goeker M."/>
        </authorList>
    </citation>
    <scope>NUCLEOTIDE SEQUENCE [LARGE SCALE GENOMIC DNA]</scope>
    <source>
        <strain evidence="2 3">DSM 24455</strain>
    </source>
</reference>